<reference evidence="1" key="1">
    <citation type="journal article" date="2019" name="Sci. Rep.">
        <title>Draft genome of Tanacetum cinerariifolium, the natural source of mosquito coil.</title>
        <authorList>
            <person name="Yamashiro T."/>
            <person name="Shiraishi A."/>
            <person name="Satake H."/>
            <person name="Nakayama K."/>
        </authorList>
    </citation>
    <scope>NUCLEOTIDE SEQUENCE</scope>
</reference>
<protein>
    <submittedName>
        <fullName evidence="1">Uncharacterized protein</fullName>
    </submittedName>
</protein>
<accession>A0A699SRE8</accession>
<gene>
    <name evidence="1" type="ORF">Tci_871438</name>
</gene>
<comment type="caution">
    <text evidence="1">The sequence shown here is derived from an EMBL/GenBank/DDBJ whole genome shotgun (WGS) entry which is preliminary data.</text>
</comment>
<organism evidence="1">
    <name type="scientific">Tanacetum cinerariifolium</name>
    <name type="common">Dalmatian daisy</name>
    <name type="synonym">Chrysanthemum cinerariifolium</name>
    <dbReference type="NCBI Taxonomy" id="118510"/>
    <lineage>
        <taxon>Eukaryota</taxon>
        <taxon>Viridiplantae</taxon>
        <taxon>Streptophyta</taxon>
        <taxon>Embryophyta</taxon>
        <taxon>Tracheophyta</taxon>
        <taxon>Spermatophyta</taxon>
        <taxon>Magnoliopsida</taxon>
        <taxon>eudicotyledons</taxon>
        <taxon>Gunneridae</taxon>
        <taxon>Pentapetalae</taxon>
        <taxon>asterids</taxon>
        <taxon>campanulids</taxon>
        <taxon>Asterales</taxon>
        <taxon>Asteraceae</taxon>
        <taxon>Asteroideae</taxon>
        <taxon>Anthemideae</taxon>
        <taxon>Anthemidinae</taxon>
        <taxon>Tanacetum</taxon>
    </lineage>
</organism>
<dbReference type="AlphaFoldDB" id="A0A699SRE8"/>
<name>A0A699SRE8_TANCI</name>
<evidence type="ECO:0000313" key="1">
    <source>
        <dbReference type="EMBL" id="GFC99468.1"/>
    </source>
</evidence>
<proteinExistence type="predicted"/>
<feature type="non-terminal residue" evidence="1">
    <location>
        <position position="1"/>
    </location>
</feature>
<dbReference type="EMBL" id="BKCJ011178649">
    <property type="protein sequence ID" value="GFC99468.1"/>
    <property type="molecule type" value="Genomic_DNA"/>
</dbReference>
<sequence length="80" mass="9222">NLVPNPSEFEDLSNIGREYDVPVCDDFTTFFNLLFDANDNFSSSDDKSFSDEDVPKEIYSNPLFDEEIISIKIDPHHFNV</sequence>